<keyword evidence="1" id="KW-0175">Coiled coil</keyword>
<keyword evidence="4" id="KW-1185">Reference proteome</keyword>
<feature type="compositionally biased region" description="Basic and acidic residues" evidence="2">
    <location>
        <begin position="29"/>
        <end position="39"/>
    </location>
</feature>
<feature type="compositionally biased region" description="Polar residues" evidence="2">
    <location>
        <begin position="228"/>
        <end position="244"/>
    </location>
</feature>
<dbReference type="AlphaFoldDB" id="A0A813CLY2"/>
<accession>A0A813CLY2</accession>
<feature type="region of interest" description="Disordered" evidence="2">
    <location>
        <begin position="228"/>
        <end position="264"/>
    </location>
</feature>
<feature type="compositionally biased region" description="Low complexity" evidence="2">
    <location>
        <begin position="251"/>
        <end position="260"/>
    </location>
</feature>
<comment type="caution">
    <text evidence="3">The sequence shown here is derived from an EMBL/GenBank/DDBJ whole genome shotgun (WGS) entry which is preliminary data.</text>
</comment>
<evidence type="ECO:0000256" key="2">
    <source>
        <dbReference type="SAM" id="MobiDB-lite"/>
    </source>
</evidence>
<evidence type="ECO:0000256" key="1">
    <source>
        <dbReference type="SAM" id="Coils"/>
    </source>
</evidence>
<feature type="compositionally biased region" description="Low complexity" evidence="2">
    <location>
        <begin position="108"/>
        <end position="125"/>
    </location>
</feature>
<evidence type="ECO:0000313" key="3">
    <source>
        <dbReference type="EMBL" id="CAE7944759.1"/>
    </source>
</evidence>
<dbReference type="OrthoDB" id="441168at2759"/>
<dbReference type="Proteomes" id="UP000601435">
    <property type="component" value="Unassembled WGS sequence"/>
</dbReference>
<dbReference type="Pfam" id="PF18143">
    <property type="entry name" value="HAD_SAK_2"/>
    <property type="match status" value="1"/>
</dbReference>
<protein>
    <submittedName>
        <fullName evidence="3">Uncharacterized protein</fullName>
    </submittedName>
</protein>
<dbReference type="EMBL" id="CAJNJA010102363">
    <property type="protein sequence ID" value="CAE7944759.1"/>
    <property type="molecule type" value="Genomic_DNA"/>
</dbReference>
<feature type="coiled-coil region" evidence="1">
    <location>
        <begin position="291"/>
        <end position="332"/>
    </location>
</feature>
<feature type="coiled-coil region" evidence="1">
    <location>
        <begin position="192"/>
        <end position="219"/>
    </location>
</feature>
<gene>
    <name evidence="3" type="ORF">SNEC2469_LOCUS35414</name>
</gene>
<sequence>MASRLRQNLTDPAIRQAVRQRCSSVPLETTDRSSRESRSNARPKATESAIVQSSAAGFGSRNTSRDRGPGGPGALTSRPTSRERTGGSAPGDSQRTVRRPGTGALQKSSSTGALSSSSSAAASRQRSSRRPVAKAQAVVNAEPIPIRGRRGADDSRKVNAQAALAKAVASLLGNGSSSSAVAAAVQAAADAGGAMQDELLKVSKKLDQLEREKQQLAESGLNVLARCRSQSRTRLASSPKDTTQAPEGKEGPSPSGPEAGADMDKHPWLLADGRLVTAHLQGENLALKRAVMKARREIDELLKGRAETEARARALKEENSAAAEALRRYTNAWMPQARKVALSAAQQHSYAQLTGPAAKQEAPRSPALSGVSGGAKLSTPPEITGPGEKLRCLLPPLTSPLSGSCSRSAPRFRPAEAQDELLESPSEERRLLFLDVDGVLHPLQVRMLEQTQKVDTSHCFQDTCMRELRRVVSTTGAQIILSSSWRKFEKTRQMLLEELAKHGLSFREWTTVAGGEGSDARVDQILAFVTASNVDSWAAVDDEDLAPSSSLQSEGMMKSLFRQHFVRTDASRGLDAETADALIQLLSVDNRGLTGPRPVPVAQFGRAGPGRGETETVNLTAQAPLSDEARSKLLQTSDEISRRMEVRWQALGWS</sequence>
<feature type="compositionally biased region" description="Polar residues" evidence="2">
    <location>
        <begin position="1"/>
        <end position="10"/>
    </location>
</feature>
<name>A0A813CLY2_9DINO</name>
<feature type="region of interest" description="Disordered" evidence="2">
    <location>
        <begin position="1"/>
        <end position="155"/>
    </location>
</feature>
<proteinExistence type="predicted"/>
<evidence type="ECO:0000313" key="4">
    <source>
        <dbReference type="Proteomes" id="UP000601435"/>
    </source>
</evidence>
<reference evidence="3" key="1">
    <citation type="submission" date="2021-02" db="EMBL/GenBank/DDBJ databases">
        <authorList>
            <person name="Dougan E. K."/>
            <person name="Rhodes N."/>
            <person name="Thang M."/>
            <person name="Chan C."/>
        </authorList>
    </citation>
    <scope>NUCLEOTIDE SEQUENCE</scope>
</reference>
<organism evidence="3 4">
    <name type="scientific">Symbiodinium necroappetens</name>
    <dbReference type="NCBI Taxonomy" id="1628268"/>
    <lineage>
        <taxon>Eukaryota</taxon>
        <taxon>Sar</taxon>
        <taxon>Alveolata</taxon>
        <taxon>Dinophyceae</taxon>
        <taxon>Suessiales</taxon>
        <taxon>Symbiodiniaceae</taxon>
        <taxon>Symbiodinium</taxon>
    </lineage>
</organism>
<feature type="region of interest" description="Disordered" evidence="2">
    <location>
        <begin position="353"/>
        <end position="391"/>
    </location>
</feature>